<organism evidence="4 5">
    <name type="scientific">Streptomyces armeniacus</name>
    <dbReference type="NCBI Taxonomy" id="83291"/>
    <lineage>
        <taxon>Bacteria</taxon>
        <taxon>Bacillati</taxon>
        <taxon>Actinomycetota</taxon>
        <taxon>Actinomycetes</taxon>
        <taxon>Kitasatosporales</taxon>
        <taxon>Streptomycetaceae</taxon>
        <taxon>Streptomyces</taxon>
    </lineage>
</organism>
<dbReference type="EMBL" id="CP031320">
    <property type="protein sequence ID" value="AXK37580.1"/>
    <property type="molecule type" value="Genomic_DNA"/>
</dbReference>
<dbReference type="Pfam" id="PF00144">
    <property type="entry name" value="Beta-lactamase"/>
    <property type="match status" value="1"/>
</dbReference>
<keyword evidence="2" id="KW-0732">Signal</keyword>
<dbReference type="KEGG" id="sarm:DVA86_23320"/>
<dbReference type="GO" id="GO:0016787">
    <property type="term" value="F:hydrolase activity"/>
    <property type="evidence" value="ECO:0007669"/>
    <property type="project" value="UniProtKB-KW"/>
</dbReference>
<dbReference type="InterPro" id="IPR001466">
    <property type="entry name" value="Beta-lactam-related"/>
</dbReference>
<accession>A0A345Y114</accession>
<dbReference type="InterPro" id="IPR050491">
    <property type="entry name" value="AmpC-like"/>
</dbReference>
<protein>
    <submittedName>
        <fullName evidence="4">Class A beta-lactamase-related serine hydrolase</fullName>
    </submittedName>
</protein>
<feature type="compositionally biased region" description="Basic and acidic residues" evidence="1">
    <location>
        <begin position="58"/>
        <end position="69"/>
    </location>
</feature>
<proteinExistence type="predicted"/>
<reference evidence="4 5" key="1">
    <citation type="submission" date="2018-07" db="EMBL/GenBank/DDBJ databases">
        <title>Draft genome of the type strain Streptomyces armeniacus ATCC 15676.</title>
        <authorList>
            <person name="Labana P."/>
            <person name="Gosse J.T."/>
            <person name="Boddy C.N."/>
        </authorList>
    </citation>
    <scope>NUCLEOTIDE SEQUENCE [LARGE SCALE GENOMIC DNA]</scope>
    <source>
        <strain evidence="4 5">ATCC 15676</strain>
    </source>
</reference>
<evidence type="ECO:0000256" key="2">
    <source>
        <dbReference type="SAM" id="SignalP"/>
    </source>
</evidence>
<dbReference type="AlphaFoldDB" id="A0A345Y114"/>
<dbReference type="InterPro" id="IPR012338">
    <property type="entry name" value="Beta-lactam/transpept-like"/>
</dbReference>
<evidence type="ECO:0000256" key="1">
    <source>
        <dbReference type="SAM" id="MobiDB-lite"/>
    </source>
</evidence>
<gene>
    <name evidence="4" type="ORF">DVA86_23320</name>
</gene>
<sequence length="384" mass="41107">MLASSVALAVAVSSSAAADGGHEQTQDAMDAVVRRGDAPGLLGQAEDGGGVWHGEAGVADRESGRPRLPGERFRIGSITKTFVATVLLQLEAERKVKLDDAVEKWLPGLVRGQGHNGRRITLRQLLNHTSGIYDFTVAPAFRRQLFGPAFLDRRYDRHAPAELVRAAMAHPPDFPPGTGWRYSNTNYVLAGLVVEVVTGRPYAEEIRNRVIDPLGLRDTSLPGESTGIPGRHGRAYSSLPGDTRTEGSRTEGSRTDADGTRTVHDVTALNPAIAGASGEMISSTGDLITFLRALLDGRLLPPRQLRAMTTTVPTADTTPYERYGLGLRARELSCGTVVWGHDGTIHGSAALAMATRDTAHSAAFHANGDWSVTEDELLEAEFCG</sequence>
<dbReference type="PANTHER" id="PTHR46825:SF7">
    <property type="entry name" value="D-ALANYL-D-ALANINE CARBOXYPEPTIDASE"/>
    <property type="match status" value="1"/>
</dbReference>
<evidence type="ECO:0000313" key="4">
    <source>
        <dbReference type="EMBL" id="AXK37580.1"/>
    </source>
</evidence>
<name>A0A345Y114_9ACTN</name>
<dbReference type="Proteomes" id="UP000254425">
    <property type="component" value="Chromosome"/>
</dbReference>
<dbReference type="PANTHER" id="PTHR46825">
    <property type="entry name" value="D-ALANYL-D-ALANINE-CARBOXYPEPTIDASE/ENDOPEPTIDASE AMPH"/>
    <property type="match status" value="1"/>
</dbReference>
<feature type="region of interest" description="Disordered" evidence="1">
    <location>
        <begin position="218"/>
        <end position="259"/>
    </location>
</feature>
<feature type="chain" id="PRO_5017047094" evidence="2">
    <location>
        <begin position="19"/>
        <end position="384"/>
    </location>
</feature>
<keyword evidence="4" id="KW-0378">Hydrolase</keyword>
<dbReference type="SUPFAM" id="SSF56601">
    <property type="entry name" value="beta-lactamase/transpeptidase-like"/>
    <property type="match status" value="1"/>
</dbReference>
<evidence type="ECO:0000259" key="3">
    <source>
        <dbReference type="Pfam" id="PF00144"/>
    </source>
</evidence>
<feature type="compositionally biased region" description="Basic and acidic residues" evidence="1">
    <location>
        <begin position="243"/>
        <end position="259"/>
    </location>
</feature>
<feature type="region of interest" description="Disordered" evidence="1">
    <location>
        <begin position="42"/>
        <end position="69"/>
    </location>
</feature>
<dbReference type="Gene3D" id="3.40.710.10">
    <property type="entry name" value="DD-peptidase/beta-lactamase superfamily"/>
    <property type="match status" value="1"/>
</dbReference>
<feature type="signal peptide" evidence="2">
    <location>
        <begin position="1"/>
        <end position="18"/>
    </location>
</feature>
<evidence type="ECO:0000313" key="5">
    <source>
        <dbReference type="Proteomes" id="UP000254425"/>
    </source>
</evidence>
<feature type="domain" description="Beta-lactamase-related" evidence="3">
    <location>
        <begin position="30"/>
        <end position="370"/>
    </location>
</feature>
<keyword evidence="5" id="KW-1185">Reference proteome</keyword>